<dbReference type="InterPro" id="IPR000073">
    <property type="entry name" value="AB_hydrolase_1"/>
</dbReference>
<dbReference type="GO" id="GO:0016020">
    <property type="term" value="C:membrane"/>
    <property type="evidence" value="ECO:0007669"/>
    <property type="project" value="TreeGrafter"/>
</dbReference>
<reference evidence="2 3" key="1">
    <citation type="submission" date="2015-09" db="EMBL/GenBank/DDBJ databases">
        <title>Draft genome sequence of Kouleothrix aurantiaca JCM 19913.</title>
        <authorList>
            <person name="Hemp J."/>
        </authorList>
    </citation>
    <scope>NUCLEOTIDE SEQUENCE [LARGE SCALE GENOMIC DNA]</scope>
    <source>
        <strain evidence="2 3">COM-B</strain>
    </source>
</reference>
<dbReference type="SUPFAM" id="SSF53474">
    <property type="entry name" value="alpha/beta-Hydrolases"/>
    <property type="match status" value="1"/>
</dbReference>
<protein>
    <submittedName>
        <fullName evidence="2">Alpha/beta hydrolase</fullName>
    </submittedName>
</protein>
<sequence length="223" mass="24734">MTAALSTAYNLAPIETIYPFAQHQLDVPGGTINYVDEGRGPAIVMLHGNPTWSFFYRRLILALRGTHRVIVPDHIGCGLSDKPQNYPYRLENHIENLGRLLAHLGIGQYDMVVHDWGGAIGFGNAVQRPEGVRRLVLFNTAAFLSPRIPWRIGVCKIPLVGEVAIRGLNGFAGGATLMAVERPLDPQVRDGYLLPYGSWHDRVANLRFVQDIPLRPAHPTWAT</sequence>
<gene>
    <name evidence="2" type="ORF">SE17_27015</name>
</gene>
<dbReference type="Gene3D" id="3.40.50.1820">
    <property type="entry name" value="alpha/beta hydrolase"/>
    <property type="match status" value="1"/>
</dbReference>
<accession>A0A0P9F1X1</accession>
<dbReference type="Proteomes" id="UP000050509">
    <property type="component" value="Unassembled WGS sequence"/>
</dbReference>
<comment type="caution">
    <text evidence="2">The sequence shown here is derived from an EMBL/GenBank/DDBJ whole genome shotgun (WGS) entry which is preliminary data.</text>
</comment>
<dbReference type="GO" id="GO:0016787">
    <property type="term" value="F:hydrolase activity"/>
    <property type="evidence" value="ECO:0007669"/>
    <property type="project" value="UniProtKB-KW"/>
</dbReference>
<dbReference type="InterPro" id="IPR050266">
    <property type="entry name" value="AB_hydrolase_sf"/>
</dbReference>
<evidence type="ECO:0000313" key="2">
    <source>
        <dbReference type="EMBL" id="KPV50427.1"/>
    </source>
</evidence>
<evidence type="ECO:0000313" key="3">
    <source>
        <dbReference type="Proteomes" id="UP000050509"/>
    </source>
</evidence>
<keyword evidence="3" id="KW-1185">Reference proteome</keyword>
<dbReference type="PANTHER" id="PTHR43798">
    <property type="entry name" value="MONOACYLGLYCEROL LIPASE"/>
    <property type="match status" value="1"/>
</dbReference>
<dbReference type="EMBL" id="LJCR01001399">
    <property type="protein sequence ID" value="KPV50427.1"/>
    <property type="molecule type" value="Genomic_DNA"/>
</dbReference>
<proteinExistence type="predicted"/>
<dbReference type="PANTHER" id="PTHR43798:SF24">
    <property type="entry name" value="CIS-3-ALKYL-4-ALKYLOXETAN-2-ONE DECARBOXYLASE"/>
    <property type="match status" value="1"/>
</dbReference>
<dbReference type="InterPro" id="IPR029058">
    <property type="entry name" value="AB_hydrolase_fold"/>
</dbReference>
<feature type="domain" description="AB hydrolase-1" evidence="1">
    <location>
        <begin position="41"/>
        <end position="150"/>
    </location>
</feature>
<dbReference type="AlphaFoldDB" id="A0A0P9F1X1"/>
<organism evidence="2 3">
    <name type="scientific">Kouleothrix aurantiaca</name>
    <dbReference type="NCBI Taxonomy" id="186479"/>
    <lineage>
        <taxon>Bacteria</taxon>
        <taxon>Bacillati</taxon>
        <taxon>Chloroflexota</taxon>
        <taxon>Chloroflexia</taxon>
        <taxon>Chloroflexales</taxon>
        <taxon>Roseiflexineae</taxon>
        <taxon>Roseiflexaceae</taxon>
        <taxon>Kouleothrix</taxon>
    </lineage>
</organism>
<keyword evidence="2" id="KW-0378">Hydrolase</keyword>
<dbReference type="PRINTS" id="PR00111">
    <property type="entry name" value="ABHYDROLASE"/>
</dbReference>
<evidence type="ECO:0000259" key="1">
    <source>
        <dbReference type="Pfam" id="PF00561"/>
    </source>
</evidence>
<feature type="non-terminal residue" evidence="2">
    <location>
        <position position="223"/>
    </location>
</feature>
<name>A0A0P9F1X1_9CHLR</name>
<dbReference type="Pfam" id="PF00561">
    <property type="entry name" value="Abhydrolase_1"/>
    <property type="match status" value="1"/>
</dbReference>